<protein>
    <submittedName>
        <fullName evidence="1">Acetyltransferase-like isoleucine patch superfamily enzyme</fullName>
    </submittedName>
</protein>
<dbReference type="PANTHER" id="PTHR23416:SF78">
    <property type="entry name" value="LIPOPOLYSACCHARIDE BIOSYNTHESIS O-ACETYL TRANSFERASE WBBJ-RELATED"/>
    <property type="match status" value="1"/>
</dbReference>
<evidence type="ECO:0000313" key="1">
    <source>
        <dbReference type="EMBL" id="MDQ0114831.1"/>
    </source>
</evidence>
<sequence length="135" mass="14515">MSIRVDSGGQLHIGEKSFINDNCTINCALRISIGRHTKIAPNVCINDHDHNYKNSEDGHLIKSEVVVGDHVWIGANAVILRGTIIGDHAVIAAGSIVKGTVPPHTLFLNQRENRLISFGEQANDQASVAAMKGSL</sequence>
<accession>A0ABT9U5A8</accession>
<gene>
    <name evidence="1" type="ORF">J2T15_004288</name>
</gene>
<dbReference type="Pfam" id="PF00132">
    <property type="entry name" value="Hexapep"/>
    <property type="match status" value="1"/>
</dbReference>
<dbReference type="EMBL" id="JAUSSU010000009">
    <property type="protein sequence ID" value="MDQ0114831.1"/>
    <property type="molecule type" value="Genomic_DNA"/>
</dbReference>
<evidence type="ECO:0000313" key="2">
    <source>
        <dbReference type="Proteomes" id="UP001229346"/>
    </source>
</evidence>
<name>A0ABT9U5A8_PAEHA</name>
<comment type="caution">
    <text evidence="1">The sequence shown here is derived from an EMBL/GenBank/DDBJ whole genome shotgun (WGS) entry which is preliminary data.</text>
</comment>
<dbReference type="Proteomes" id="UP001229346">
    <property type="component" value="Unassembled WGS sequence"/>
</dbReference>
<reference evidence="1 2" key="1">
    <citation type="submission" date="2023-07" db="EMBL/GenBank/DDBJ databases">
        <title>Sorghum-associated microbial communities from plants grown in Nebraska, USA.</title>
        <authorList>
            <person name="Schachtman D."/>
        </authorList>
    </citation>
    <scope>NUCLEOTIDE SEQUENCE [LARGE SCALE GENOMIC DNA]</scope>
    <source>
        <strain evidence="1 2">CC482</strain>
    </source>
</reference>
<dbReference type="InterPro" id="IPR051159">
    <property type="entry name" value="Hexapeptide_acetyltransf"/>
</dbReference>
<dbReference type="InterPro" id="IPR001451">
    <property type="entry name" value="Hexapep"/>
</dbReference>
<dbReference type="SUPFAM" id="SSF51161">
    <property type="entry name" value="Trimeric LpxA-like enzymes"/>
    <property type="match status" value="1"/>
</dbReference>
<dbReference type="CDD" id="cd04647">
    <property type="entry name" value="LbH_MAT_like"/>
    <property type="match status" value="1"/>
</dbReference>
<dbReference type="InterPro" id="IPR011004">
    <property type="entry name" value="Trimer_LpxA-like_sf"/>
</dbReference>
<dbReference type="Gene3D" id="2.160.10.10">
    <property type="entry name" value="Hexapeptide repeat proteins"/>
    <property type="match status" value="1"/>
</dbReference>
<dbReference type="RefSeq" id="WP_307206223.1">
    <property type="nucleotide sequence ID" value="NZ_JAUSSU010000009.1"/>
</dbReference>
<proteinExistence type="predicted"/>
<organism evidence="1 2">
    <name type="scientific">Paenibacillus harenae</name>
    <dbReference type="NCBI Taxonomy" id="306543"/>
    <lineage>
        <taxon>Bacteria</taxon>
        <taxon>Bacillati</taxon>
        <taxon>Bacillota</taxon>
        <taxon>Bacilli</taxon>
        <taxon>Bacillales</taxon>
        <taxon>Paenibacillaceae</taxon>
        <taxon>Paenibacillus</taxon>
    </lineage>
</organism>
<keyword evidence="2" id="KW-1185">Reference proteome</keyword>
<dbReference type="PANTHER" id="PTHR23416">
    <property type="entry name" value="SIALIC ACID SYNTHASE-RELATED"/>
    <property type="match status" value="1"/>
</dbReference>